<dbReference type="CDD" id="cd19963">
    <property type="entry name" value="PBP1_BMP-like"/>
    <property type="match status" value="1"/>
</dbReference>
<evidence type="ECO:0000313" key="3">
    <source>
        <dbReference type="EMBL" id="CCJ33105.1"/>
    </source>
</evidence>
<proteinExistence type="predicted"/>
<name>I7LG93_9CLOT</name>
<dbReference type="GO" id="GO:0005886">
    <property type="term" value="C:plasma membrane"/>
    <property type="evidence" value="ECO:0007669"/>
    <property type="project" value="InterPro"/>
</dbReference>
<sequence length="632" mass="73266">MRNFTPEEHYINARKMALKEYSKNASLGQSGYLPSLEGILKNTEIISEINIGIKEVPLKKIIGTYTYLRSRSFAKNFMPILNPNTEFQKKWVALCTAHLDEGIRDPIKVYEYLNWYYVVEGNKRVSILKYFDVYSIYADVTRLIPKYDETNHEIKLYYEFLNFNKITGIQSIYFSKLGSFDKLLRILENFNPSEIKFEENKYRYFEKYIYMNFRRLYLNLGGGKLPITTADAFLEYCNIYGLPIEVTDEELTHRIRSIIQILKSVSSIDEEIKTTPYINEQNIISTLTSLVNIKKTLKVAFIYAKDPESSGWTYAHELGRKYVQEVLKDHITTEYFANIPLDDTSYDAIRKVAEKDFDVIFTTSPIFLNSTVKCAIEFQNIKFFNCSEFKPYSNVGNYFGRTYEPRFLSGLIAGALTKTNKIGYVATSPAPEVVSSINAFTQGVRLINPFAKILVSWTNEWYSKVKNEDADDKLIELGADIIANITIDEDHPITKEYGVYSMLTSINDKKPDKYLAAPIWRWGIFYEKILNSILNGSIKTISDLFNNTNRLVNFWWGIDSGVLDIYYSKDNIPLETQKLVEHMKRMVISNIYHPFTGPIYDKDGNLRIEPDEIATLDQILNMDWFVEGVEII</sequence>
<dbReference type="PANTHER" id="PTHR43208:SF1">
    <property type="entry name" value="ABC TRANSPORTER SUBSTRATE-BINDING PROTEIN"/>
    <property type="match status" value="1"/>
</dbReference>
<dbReference type="PANTHER" id="PTHR43208">
    <property type="entry name" value="ABC TRANSPORTER SUBSTRATE-BINDING PROTEIN"/>
    <property type="match status" value="1"/>
</dbReference>
<dbReference type="eggNOG" id="COG1744">
    <property type="taxonomic scope" value="Bacteria"/>
</dbReference>
<dbReference type="STRING" id="857293.CAAU_1021"/>
<reference evidence="3 4" key="1">
    <citation type="journal article" date="2011" name="J. Bacteriol.">
        <title>Draft genome sequence of Caloramator australicus strain RC3T, a thermoanaerobe from the Great Artesian Basin of Australia.</title>
        <authorList>
            <person name="Ogg C.D."/>
            <person name="Patel B.K.C."/>
        </authorList>
    </citation>
    <scope>NUCLEOTIDE SEQUENCE [LARGE SCALE GENOMIC DNA]</scope>
    <source>
        <strain evidence="3 4">RC3</strain>
    </source>
</reference>
<dbReference type="InterPro" id="IPR052910">
    <property type="entry name" value="ABC-Purine-Binding"/>
</dbReference>
<dbReference type="Pfam" id="PF02608">
    <property type="entry name" value="Bmp"/>
    <property type="match status" value="1"/>
</dbReference>
<dbReference type="EMBL" id="CAKP01000057">
    <property type="protein sequence ID" value="CCJ33105.1"/>
    <property type="molecule type" value="Genomic_DNA"/>
</dbReference>
<dbReference type="AlphaFoldDB" id="I7LG93"/>
<dbReference type="Gene3D" id="3.40.50.2300">
    <property type="match status" value="2"/>
</dbReference>
<protein>
    <submittedName>
        <fullName evidence="3">Membrane protein, Bmp family</fullName>
    </submittedName>
</protein>
<comment type="caution">
    <text evidence="3">The sequence shown here is derived from an EMBL/GenBank/DDBJ whole genome shotgun (WGS) entry which is preliminary data.</text>
</comment>
<keyword evidence="1" id="KW-0732">Signal</keyword>
<keyword evidence="4" id="KW-1185">Reference proteome</keyword>
<feature type="domain" description="ABC transporter substrate-binding protein PnrA-like" evidence="2">
    <location>
        <begin position="298"/>
        <end position="500"/>
    </location>
</feature>
<accession>I7LG93</accession>
<dbReference type="Proteomes" id="UP000007652">
    <property type="component" value="Unassembled WGS sequence"/>
</dbReference>
<evidence type="ECO:0000256" key="1">
    <source>
        <dbReference type="ARBA" id="ARBA00022729"/>
    </source>
</evidence>
<organism evidence="3 4">
    <name type="scientific">Caloramator australicus RC3</name>
    <dbReference type="NCBI Taxonomy" id="857293"/>
    <lineage>
        <taxon>Bacteria</taxon>
        <taxon>Bacillati</taxon>
        <taxon>Bacillota</taxon>
        <taxon>Clostridia</taxon>
        <taxon>Eubacteriales</taxon>
        <taxon>Clostridiaceae</taxon>
        <taxon>Caloramator</taxon>
    </lineage>
</organism>
<dbReference type="RefSeq" id="WP_008908377.1">
    <property type="nucleotide sequence ID" value="NZ_CAKP01000057.1"/>
</dbReference>
<gene>
    <name evidence="3" type="ORF">CAAU_1021</name>
</gene>
<evidence type="ECO:0000259" key="2">
    <source>
        <dbReference type="Pfam" id="PF02608"/>
    </source>
</evidence>
<dbReference type="OrthoDB" id="9769871at2"/>
<dbReference type="InterPro" id="IPR003760">
    <property type="entry name" value="PnrA-like"/>
</dbReference>
<evidence type="ECO:0000313" key="4">
    <source>
        <dbReference type="Proteomes" id="UP000007652"/>
    </source>
</evidence>